<comment type="function">
    <text evidence="5">May play the central regulatory role in sporulation. It may be an element of the effector pathway responsible for the activation of sporulation genes in response to nutritional stress. Spo0A may act in concert with spo0H (a sigma factor) to control the expression of some genes that are critical to the sporulation process.</text>
</comment>
<dbReference type="PROSITE" id="PS51755">
    <property type="entry name" value="OMPR_PHOB"/>
    <property type="match status" value="1"/>
</dbReference>
<protein>
    <recommendedName>
        <fullName evidence="1">Stage 0 sporulation protein A homolog</fullName>
    </recommendedName>
</protein>
<dbReference type="Gene3D" id="3.40.50.2300">
    <property type="match status" value="1"/>
</dbReference>
<feature type="modified residue" description="4-aspartylphosphate" evidence="6">
    <location>
        <position position="51"/>
    </location>
</feature>
<keyword evidence="2" id="KW-0805">Transcription regulation</keyword>
<dbReference type="Gene3D" id="1.10.10.10">
    <property type="entry name" value="Winged helix-like DNA-binding domain superfamily/Winged helix DNA-binding domain"/>
    <property type="match status" value="1"/>
</dbReference>
<dbReference type="CDD" id="cd00383">
    <property type="entry name" value="trans_reg_C"/>
    <property type="match status" value="1"/>
</dbReference>
<dbReference type="SMART" id="SM00862">
    <property type="entry name" value="Trans_reg_C"/>
    <property type="match status" value="1"/>
</dbReference>
<dbReference type="Gene3D" id="6.10.250.690">
    <property type="match status" value="1"/>
</dbReference>
<evidence type="ECO:0000313" key="10">
    <source>
        <dbReference type="EMBL" id="MBC8561153.1"/>
    </source>
</evidence>
<name>A0ABR7MXN8_9FIRM</name>
<dbReference type="Proteomes" id="UP000606193">
    <property type="component" value="Unassembled WGS sequence"/>
</dbReference>
<dbReference type="InterPro" id="IPR011006">
    <property type="entry name" value="CheY-like_superfamily"/>
</dbReference>
<dbReference type="EMBL" id="JACRSX010000001">
    <property type="protein sequence ID" value="MBC8561153.1"/>
    <property type="molecule type" value="Genomic_DNA"/>
</dbReference>
<dbReference type="InterPro" id="IPR001867">
    <property type="entry name" value="OmpR/PhoB-type_DNA-bd"/>
</dbReference>
<proteinExistence type="predicted"/>
<dbReference type="PANTHER" id="PTHR48111">
    <property type="entry name" value="REGULATOR OF RPOS"/>
    <property type="match status" value="1"/>
</dbReference>
<feature type="domain" description="Response regulatory" evidence="8">
    <location>
        <begin position="2"/>
        <end position="116"/>
    </location>
</feature>
<dbReference type="SUPFAM" id="SSF52172">
    <property type="entry name" value="CheY-like"/>
    <property type="match status" value="1"/>
</dbReference>
<keyword evidence="11" id="KW-1185">Reference proteome</keyword>
<evidence type="ECO:0000259" key="9">
    <source>
        <dbReference type="PROSITE" id="PS51755"/>
    </source>
</evidence>
<dbReference type="InterPro" id="IPR036388">
    <property type="entry name" value="WH-like_DNA-bd_sf"/>
</dbReference>
<dbReference type="PANTHER" id="PTHR48111:SF43">
    <property type="entry name" value="STAGE 0 SPORULATION PROTEIN A HOMOLOG"/>
    <property type="match status" value="1"/>
</dbReference>
<keyword evidence="6" id="KW-0597">Phosphoprotein</keyword>
<evidence type="ECO:0000256" key="3">
    <source>
        <dbReference type="ARBA" id="ARBA00023125"/>
    </source>
</evidence>
<dbReference type="InterPro" id="IPR039420">
    <property type="entry name" value="WalR-like"/>
</dbReference>
<evidence type="ECO:0000313" key="11">
    <source>
        <dbReference type="Proteomes" id="UP000606193"/>
    </source>
</evidence>
<dbReference type="InterPro" id="IPR001789">
    <property type="entry name" value="Sig_transdc_resp-reg_receiver"/>
</dbReference>
<dbReference type="Pfam" id="PF00486">
    <property type="entry name" value="Trans_reg_C"/>
    <property type="match status" value="1"/>
</dbReference>
<dbReference type="SMART" id="SM00448">
    <property type="entry name" value="REC"/>
    <property type="match status" value="1"/>
</dbReference>
<dbReference type="Pfam" id="PF00072">
    <property type="entry name" value="Response_reg"/>
    <property type="match status" value="1"/>
</dbReference>
<dbReference type="RefSeq" id="WP_249296908.1">
    <property type="nucleotide sequence ID" value="NZ_JACRSX010000001.1"/>
</dbReference>
<reference evidence="10 11" key="1">
    <citation type="submission" date="2020-08" db="EMBL/GenBank/DDBJ databases">
        <title>Genome public.</title>
        <authorList>
            <person name="Liu C."/>
            <person name="Sun Q."/>
        </authorList>
    </citation>
    <scope>NUCLEOTIDE SEQUENCE [LARGE SCALE GENOMIC DNA]</scope>
    <source>
        <strain evidence="10 11">NSJ-37</strain>
    </source>
</reference>
<dbReference type="SUPFAM" id="SSF46894">
    <property type="entry name" value="C-terminal effector domain of the bipartite response regulators"/>
    <property type="match status" value="1"/>
</dbReference>
<evidence type="ECO:0000256" key="2">
    <source>
        <dbReference type="ARBA" id="ARBA00023015"/>
    </source>
</evidence>
<dbReference type="PROSITE" id="PS50110">
    <property type="entry name" value="RESPONSE_REGULATORY"/>
    <property type="match status" value="1"/>
</dbReference>
<feature type="domain" description="OmpR/PhoB-type" evidence="9">
    <location>
        <begin position="125"/>
        <end position="221"/>
    </location>
</feature>
<evidence type="ECO:0000259" key="8">
    <source>
        <dbReference type="PROSITE" id="PS50110"/>
    </source>
</evidence>
<evidence type="ECO:0000256" key="7">
    <source>
        <dbReference type="PROSITE-ProRule" id="PRU01091"/>
    </source>
</evidence>
<sequence length="221" mass="25692">MHIFVAEDEKTIRRELTILLENAMYQVTAPENFENIPDQITEASPDLILLDVNLPEMSGFDICSMLRQRENSCPVIFLTSRTDSMDELTGMLRGGDDYITKPYQAPILLARIAAVLKRTHRNTEKISFIYKDVQLDISKCSISCGGREMELTKNEMKILHLLFMHAGNYVARQDLIEYLWENQIFIDDNTLSVHVTRIREKLRELDRDNFIQTKRGMGYRI</sequence>
<dbReference type="CDD" id="cd17574">
    <property type="entry name" value="REC_OmpR"/>
    <property type="match status" value="1"/>
</dbReference>
<feature type="DNA-binding region" description="OmpR/PhoB-type" evidence="7">
    <location>
        <begin position="125"/>
        <end position="221"/>
    </location>
</feature>
<dbReference type="InterPro" id="IPR016032">
    <property type="entry name" value="Sig_transdc_resp-reg_C-effctor"/>
</dbReference>
<evidence type="ECO:0000256" key="6">
    <source>
        <dbReference type="PROSITE-ProRule" id="PRU00169"/>
    </source>
</evidence>
<comment type="caution">
    <text evidence="10">The sequence shown here is derived from an EMBL/GenBank/DDBJ whole genome shotgun (WGS) entry which is preliminary data.</text>
</comment>
<evidence type="ECO:0000256" key="1">
    <source>
        <dbReference type="ARBA" id="ARBA00018672"/>
    </source>
</evidence>
<keyword evidence="3 7" id="KW-0238">DNA-binding</keyword>
<evidence type="ECO:0000256" key="5">
    <source>
        <dbReference type="ARBA" id="ARBA00024867"/>
    </source>
</evidence>
<organism evidence="10 11">
    <name type="scientific">Jutongia huaianensis</name>
    <dbReference type="NCBI Taxonomy" id="2763668"/>
    <lineage>
        <taxon>Bacteria</taxon>
        <taxon>Bacillati</taxon>
        <taxon>Bacillota</taxon>
        <taxon>Clostridia</taxon>
        <taxon>Lachnospirales</taxon>
        <taxon>Lachnospiraceae</taxon>
        <taxon>Jutongia</taxon>
    </lineage>
</organism>
<evidence type="ECO:0000256" key="4">
    <source>
        <dbReference type="ARBA" id="ARBA00023163"/>
    </source>
</evidence>
<accession>A0ABR7MXN8</accession>
<gene>
    <name evidence="10" type="ORF">H8704_00665</name>
</gene>
<keyword evidence="4" id="KW-0804">Transcription</keyword>